<keyword evidence="1 3" id="KW-0378">Hydrolase</keyword>
<evidence type="ECO:0000259" key="2">
    <source>
        <dbReference type="Pfam" id="PF20434"/>
    </source>
</evidence>
<comment type="caution">
    <text evidence="3">The sequence shown here is derived from an EMBL/GenBank/DDBJ whole genome shotgun (WGS) entry which is preliminary data.</text>
</comment>
<dbReference type="GO" id="GO:0016787">
    <property type="term" value="F:hydrolase activity"/>
    <property type="evidence" value="ECO:0007669"/>
    <property type="project" value="UniProtKB-KW"/>
</dbReference>
<gene>
    <name evidence="3" type="ORF">G5C51_19445</name>
</gene>
<reference evidence="3 4" key="1">
    <citation type="submission" date="2020-02" db="EMBL/GenBank/DDBJ databases">
        <title>Whole-genome analyses of novel actinobacteria.</title>
        <authorList>
            <person name="Sahin N."/>
        </authorList>
    </citation>
    <scope>NUCLEOTIDE SEQUENCE [LARGE SCALE GENOMIC DNA]</scope>
    <source>
        <strain evidence="3 4">A7024</strain>
    </source>
</reference>
<dbReference type="SUPFAM" id="SSF53474">
    <property type="entry name" value="alpha/beta-Hydrolases"/>
    <property type="match status" value="1"/>
</dbReference>
<dbReference type="AlphaFoldDB" id="A0A6G4U2T6"/>
<proteinExistence type="predicted"/>
<dbReference type="InterPro" id="IPR049492">
    <property type="entry name" value="BD-FAE-like_dom"/>
</dbReference>
<dbReference type="Gene3D" id="3.40.50.1820">
    <property type="entry name" value="alpha/beta hydrolase"/>
    <property type="match status" value="1"/>
</dbReference>
<dbReference type="Proteomes" id="UP000481583">
    <property type="component" value="Unassembled WGS sequence"/>
</dbReference>
<sequence length="247" mass="25553">MTAVDDETTGTGLAALKPAEPDRTMAYGDHPSQVIDLYGTAHGPDRLIALLHGGFWRERYDRAHLGSTAAALAADLHRCVALVEYRRVGGDGGFPATFDDLPPALAALPGAGPVTLAGHSAGGHLALWAASRCPTAVSRVVAVAPVADLARGHELGLSDGAVAELLGGADRVADRLDETDPMRMEAPTAPVVLLHGDADDEVPVDLSRRYADRFGADLRVLAGAGHYDALVPGSAAYETLRGALAEG</sequence>
<name>A0A6G4U2T6_9ACTN</name>
<feature type="domain" description="BD-FAE-like" evidence="2">
    <location>
        <begin position="42"/>
        <end position="210"/>
    </location>
</feature>
<dbReference type="InterPro" id="IPR029058">
    <property type="entry name" value="AB_hydrolase_fold"/>
</dbReference>
<keyword evidence="4" id="KW-1185">Reference proteome</keyword>
<evidence type="ECO:0000256" key="1">
    <source>
        <dbReference type="ARBA" id="ARBA00022801"/>
    </source>
</evidence>
<dbReference type="InterPro" id="IPR050300">
    <property type="entry name" value="GDXG_lipolytic_enzyme"/>
</dbReference>
<evidence type="ECO:0000313" key="3">
    <source>
        <dbReference type="EMBL" id="NGN66060.1"/>
    </source>
</evidence>
<organism evidence="3 4">
    <name type="scientific">Streptomyces coryli</name>
    <dbReference type="NCBI Taxonomy" id="1128680"/>
    <lineage>
        <taxon>Bacteria</taxon>
        <taxon>Bacillati</taxon>
        <taxon>Actinomycetota</taxon>
        <taxon>Actinomycetes</taxon>
        <taxon>Kitasatosporales</taxon>
        <taxon>Streptomycetaceae</taxon>
        <taxon>Streptomyces</taxon>
    </lineage>
</organism>
<protein>
    <submittedName>
        <fullName evidence="3">Alpha/beta hydrolase</fullName>
    </submittedName>
</protein>
<dbReference type="RefSeq" id="WP_165239076.1">
    <property type="nucleotide sequence ID" value="NZ_JAAKZV010000082.1"/>
</dbReference>
<evidence type="ECO:0000313" key="4">
    <source>
        <dbReference type="Proteomes" id="UP000481583"/>
    </source>
</evidence>
<accession>A0A6G4U2T6</accession>
<dbReference type="EMBL" id="JAAKZV010000082">
    <property type="protein sequence ID" value="NGN66060.1"/>
    <property type="molecule type" value="Genomic_DNA"/>
</dbReference>
<dbReference type="PANTHER" id="PTHR48081">
    <property type="entry name" value="AB HYDROLASE SUPERFAMILY PROTEIN C4A8.06C"/>
    <property type="match status" value="1"/>
</dbReference>
<dbReference type="Pfam" id="PF20434">
    <property type="entry name" value="BD-FAE"/>
    <property type="match status" value="1"/>
</dbReference>